<dbReference type="GeneID" id="19957663"/>
<protein>
    <submittedName>
        <fullName evidence="2">Uncharacterized protein</fullName>
    </submittedName>
</protein>
<reference evidence="2 3" key="1">
    <citation type="submission" date="2012-04" db="EMBL/GenBank/DDBJ databases">
        <title>The Genome Sequence of Saprolegnia declina VS20.</title>
        <authorList>
            <consortium name="The Broad Institute Genome Sequencing Platform"/>
            <person name="Russ C."/>
            <person name="Nusbaum C."/>
            <person name="Tyler B."/>
            <person name="van West P."/>
            <person name="Dieguez-Uribeondo J."/>
            <person name="de Bruijn I."/>
            <person name="Tripathy S."/>
            <person name="Jiang R."/>
            <person name="Young S.K."/>
            <person name="Zeng Q."/>
            <person name="Gargeya S."/>
            <person name="Fitzgerald M."/>
            <person name="Haas B."/>
            <person name="Abouelleil A."/>
            <person name="Alvarado L."/>
            <person name="Arachchi H.M."/>
            <person name="Berlin A."/>
            <person name="Chapman S.B."/>
            <person name="Goldberg J."/>
            <person name="Griggs A."/>
            <person name="Gujja S."/>
            <person name="Hansen M."/>
            <person name="Howarth C."/>
            <person name="Imamovic A."/>
            <person name="Larimer J."/>
            <person name="McCowen C."/>
            <person name="Montmayeur A."/>
            <person name="Murphy C."/>
            <person name="Neiman D."/>
            <person name="Pearson M."/>
            <person name="Priest M."/>
            <person name="Roberts A."/>
            <person name="Saif S."/>
            <person name="Shea T."/>
            <person name="Sisk P."/>
            <person name="Sykes S."/>
            <person name="Wortman J."/>
            <person name="Nusbaum C."/>
            <person name="Birren B."/>
        </authorList>
    </citation>
    <scope>NUCLEOTIDE SEQUENCE [LARGE SCALE GENOMIC DNA]</scope>
    <source>
        <strain evidence="2 3">VS20</strain>
    </source>
</reference>
<feature type="region of interest" description="Disordered" evidence="1">
    <location>
        <begin position="177"/>
        <end position="225"/>
    </location>
</feature>
<dbReference type="OrthoDB" id="299616at2759"/>
<evidence type="ECO:0000313" key="3">
    <source>
        <dbReference type="Proteomes" id="UP000030762"/>
    </source>
</evidence>
<feature type="region of interest" description="Disordered" evidence="1">
    <location>
        <begin position="108"/>
        <end position="158"/>
    </location>
</feature>
<name>T0PVX9_SAPDV</name>
<dbReference type="VEuPathDB" id="FungiDB:SDRG_16936"/>
<dbReference type="PANTHER" id="PTHR37028">
    <property type="entry name" value="UNNAMED PRODUCT-RELATED"/>
    <property type="match status" value="1"/>
</dbReference>
<dbReference type="EMBL" id="JH767295">
    <property type="protein sequence ID" value="EQC25185.1"/>
    <property type="molecule type" value="Genomic_DNA"/>
</dbReference>
<dbReference type="OMA" id="NEAKGCT"/>
<feature type="region of interest" description="Disordered" evidence="1">
    <location>
        <begin position="554"/>
        <end position="616"/>
    </location>
</feature>
<dbReference type="AlphaFoldDB" id="T0PVX9"/>
<organism evidence="2 3">
    <name type="scientific">Saprolegnia diclina (strain VS20)</name>
    <dbReference type="NCBI Taxonomy" id="1156394"/>
    <lineage>
        <taxon>Eukaryota</taxon>
        <taxon>Sar</taxon>
        <taxon>Stramenopiles</taxon>
        <taxon>Oomycota</taxon>
        <taxon>Saprolegniomycetes</taxon>
        <taxon>Saprolegniales</taxon>
        <taxon>Saprolegniaceae</taxon>
        <taxon>Saprolegnia</taxon>
    </lineage>
</organism>
<dbReference type="Proteomes" id="UP000030762">
    <property type="component" value="Unassembled WGS sequence"/>
</dbReference>
<feature type="region of interest" description="Disordered" evidence="1">
    <location>
        <begin position="267"/>
        <end position="297"/>
    </location>
</feature>
<accession>T0PVX9</accession>
<feature type="region of interest" description="Disordered" evidence="1">
    <location>
        <begin position="380"/>
        <end position="406"/>
    </location>
</feature>
<feature type="compositionally biased region" description="Low complexity" evidence="1">
    <location>
        <begin position="210"/>
        <end position="220"/>
    </location>
</feature>
<dbReference type="eggNOG" id="ENOG502S2GW">
    <property type="taxonomic scope" value="Eukaryota"/>
</dbReference>
<feature type="region of interest" description="Disordered" evidence="1">
    <location>
        <begin position="239"/>
        <end position="258"/>
    </location>
</feature>
<dbReference type="PANTHER" id="PTHR37028:SF4">
    <property type="entry name" value="ALMS MOTIF DOMAIN-CONTAINING PROTEIN"/>
    <property type="match status" value="1"/>
</dbReference>
<feature type="compositionally biased region" description="Low complexity" evidence="1">
    <location>
        <begin position="583"/>
        <end position="594"/>
    </location>
</feature>
<keyword evidence="3" id="KW-1185">Reference proteome</keyword>
<proteinExistence type="predicted"/>
<evidence type="ECO:0000313" key="2">
    <source>
        <dbReference type="EMBL" id="EQC25185.1"/>
    </source>
</evidence>
<feature type="compositionally biased region" description="Low complexity" evidence="1">
    <location>
        <begin position="128"/>
        <end position="141"/>
    </location>
</feature>
<evidence type="ECO:0000256" key="1">
    <source>
        <dbReference type="SAM" id="MobiDB-lite"/>
    </source>
</evidence>
<dbReference type="InParanoid" id="T0PVX9"/>
<sequence length="684" mass="76725">MDDVAIAPLPVDAKLPPALDVAAMADAHAGLESPTSTEQIAPMDAVAMEEIDKPKDATVAPTTKSHEVAAVVEGLCALKIETIDAPEPASSKVSAMVDEIKTLLNSPTKIPSLSKPDKPSMIPPPSPVAKTTAITHAKTTKGAPSPFAHLKRKSMSPTQKDALAARLYTKAMELKHKRDELSTQAPEECTFKPNTTKPHIKHTSSDAMQSSGPSSVTSNGSDKDRFNMLHDQAKELARRKEAQKQSAQAEYSFKPEISKKSRRMSLKLRLRKAHKGESDATTISSPRSVDGKPTRRHEELYAQHLELAARRKQKQLEMEAKTAEECTFQPKIKKLKGKSPAKSRPLYDAERERLKRLEKEEKKKQFEMAECTFRPAVQRTKSTEAKADDKSFLDRMQENERKKEDRLEALRKEQDERKLKEATFRPKIIETKSSKALADDKPFHERLFDKEYLLQQQADRERKKLEQESFSFKPSIESSLVSIPERHGSIFERLHDEGLKKMEQLSLAEQQRLKREMEECTFHPHVSIELKEPPTEPVWERLSNDKKHILEERQRLKEENEAKGCTFKPDLGASMRSPARRNTTLLPPSTSAPATAPPDVSPPSSIARQLRRQTSPQLDLPVTALVDVAAVLTTDDTSMPPAAPSLLPPFPPVVGDEVSEQSRSILDNYDSWAATLEEKMRELK</sequence>
<feature type="region of interest" description="Disordered" evidence="1">
    <location>
        <begin position="331"/>
        <end position="353"/>
    </location>
</feature>
<feature type="compositionally biased region" description="Basic residues" evidence="1">
    <location>
        <begin position="331"/>
        <end position="341"/>
    </location>
</feature>
<dbReference type="RefSeq" id="XP_008621384.1">
    <property type="nucleotide sequence ID" value="XM_008623162.1"/>
</dbReference>
<gene>
    <name evidence="2" type="ORF">SDRG_16936</name>
</gene>
<feature type="compositionally biased region" description="Basic and acidic residues" evidence="1">
    <location>
        <begin position="381"/>
        <end position="406"/>
    </location>
</feature>